<dbReference type="KEGG" id="kbs:EPA93_41590"/>
<feature type="compositionally biased region" description="Low complexity" evidence="5">
    <location>
        <begin position="31"/>
        <end position="44"/>
    </location>
</feature>
<dbReference type="PROSITE" id="PS51257">
    <property type="entry name" value="PROKAR_LIPOPROTEIN"/>
    <property type="match status" value="1"/>
</dbReference>
<dbReference type="InterPro" id="IPR000914">
    <property type="entry name" value="SBP_5_dom"/>
</dbReference>
<comment type="subcellular location">
    <subcellularLocation>
        <location evidence="1">Cell envelope</location>
    </subcellularLocation>
</comment>
<dbReference type="Proteomes" id="UP000290365">
    <property type="component" value="Chromosome"/>
</dbReference>
<sequence>MRFSKNLTIKVLPIFLCLIATLLAACGSSGGSSPTGSTSPGSTTKAPDDKQVLNYPVVGDISTFDPALVQDTDSNFPVQAVFTGLVTLDKDLKVAPQLAQSWKTSEDGKTWTFTLKPNLKFSDGAPLTSKDVIYSINRTVLPATNSPVSYYLSLLQDYDKVSKGKIPTLIDDSLLAPDPNTVVIKINKPAAYFLQTLSYPTSYVVEKSLIDKYAKKWTDHLNEGGGAGPFKVEKYTHTTGIEMIPNENYYDAKPQLKRLSVHFYTDQDGMYKAYQSNQLEFTPVPPSHVASDRSNKEFREVPLLVIRYVAMNYLSKPFDNIKIRQAFDLALNKDLIVQSALKGVASPSNHVIPSGMQGYYPQLTGPDGTTNTQGNADKAKQLLQEGMKEAGYANVSALPPLTLTFYPRNQGFKDAITAAVQMWQSVLGLKVNVVIVSRAKLLNLQTASTNNANGLQMWQAGWQSDYPDPQDWLSTFFDKGSDYNQFNYGQNSSSAASEQQAVQQTLEKADVTQDLTERMKLYNDAEQKIINDVGWLPIWQEKIQSLTRSTVQNLNINAQQLIPPDDWSKIYISQ</sequence>
<reference evidence="8 9" key="1">
    <citation type="submission" date="2019-01" db="EMBL/GenBank/DDBJ databases">
        <title>Ktedonosporobacter rubrisoli SCAWS-G2.</title>
        <authorList>
            <person name="Huang Y."/>
            <person name="Yan B."/>
        </authorList>
    </citation>
    <scope>NUCLEOTIDE SEQUENCE [LARGE SCALE GENOMIC DNA]</scope>
    <source>
        <strain evidence="8 9">SCAWS-G2</strain>
    </source>
</reference>
<evidence type="ECO:0000256" key="5">
    <source>
        <dbReference type="SAM" id="MobiDB-lite"/>
    </source>
</evidence>
<protein>
    <submittedName>
        <fullName evidence="8">Peptide ABC transporter substrate-binding protein</fullName>
    </submittedName>
</protein>
<evidence type="ECO:0000256" key="1">
    <source>
        <dbReference type="ARBA" id="ARBA00004196"/>
    </source>
</evidence>
<evidence type="ECO:0000313" key="9">
    <source>
        <dbReference type="Proteomes" id="UP000290365"/>
    </source>
</evidence>
<keyword evidence="4 6" id="KW-0732">Signal</keyword>
<feature type="chain" id="PRO_5020497044" evidence="6">
    <location>
        <begin position="26"/>
        <end position="574"/>
    </location>
</feature>
<dbReference type="Pfam" id="PF00496">
    <property type="entry name" value="SBP_bac_5"/>
    <property type="match status" value="1"/>
</dbReference>
<dbReference type="InterPro" id="IPR030678">
    <property type="entry name" value="Peptide/Ni-bd"/>
</dbReference>
<evidence type="ECO:0000313" key="8">
    <source>
        <dbReference type="EMBL" id="QBD82130.1"/>
    </source>
</evidence>
<evidence type="ECO:0000256" key="3">
    <source>
        <dbReference type="ARBA" id="ARBA00022448"/>
    </source>
</evidence>
<dbReference type="GO" id="GO:0030313">
    <property type="term" value="C:cell envelope"/>
    <property type="evidence" value="ECO:0007669"/>
    <property type="project" value="UniProtKB-SubCell"/>
</dbReference>
<keyword evidence="3" id="KW-0813">Transport</keyword>
<dbReference type="InterPro" id="IPR039424">
    <property type="entry name" value="SBP_5"/>
</dbReference>
<dbReference type="Gene3D" id="3.90.76.10">
    <property type="entry name" value="Dipeptide-binding Protein, Domain 1"/>
    <property type="match status" value="1"/>
</dbReference>
<dbReference type="GO" id="GO:0015833">
    <property type="term" value="P:peptide transport"/>
    <property type="evidence" value="ECO:0007669"/>
    <property type="project" value="TreeGrafter"/>
</dbReference>
<organism evidence="8 9">
    <name type="scientific">Ktedonosporobacter rubrisoli</name>
    <dbReference type="NCBI Taxonomy" id="2509675"/>
    <lineage>
        <taxon>Bacteria</taxon>
        <taxon>Bacillati</taxon>
        <taxon>Chloroflexota</taxon>
        <taxon>Ktedonobacteria</taxon>
        <taxon>Ktedonobacterales</taxon>
        <taxon>Ktedonosporobacteraceae</taxon>
        <taxon>Ktedonosporobacter</taxon>
    </lineage>
</organism>
<gene>
    <name evidence="8" type="ORF">EPA93_41590</name>
</gene>
<evidence type="ECO:0000259" key="7">
    <source>
        <dbReference type="Pfam" id="PF00496"/>
    </source>
</evidence>
<dbReference type="GO" id="GO:0043190">
    <property type="term" value="C:ATP-binding cassette (ABC) transporter complex"/>
    <property type="evidence" value="ECO:0007669"/>
    <property type="project" value="InterPro"/>
</dbReference>
<feature type="domain" description="Solute-binding protein family 5" evidence="7">
    <location>
        <begin position="93"/>
        <end position="482"/>
    </location>
</feature>
<dbReference type="GO" id="GO:0042597">
    <property type="term" value="C:periplasmic space"/>
    <property type="evidence" value="ECO:0007669"/>
    <property type="project" value="UniProtKB-ARBA"/>
</dbReference>
<dbReference type="PIRSF" id="PIRSF002741">
    <property type="entry name" value="MppA"/>
    <property type="match status" value="1"/>
</dbReference>
<dbReference type="PANTHER" id="PTHR30290:SF10">
    <property type="entry name" value="PERIPLASMIC OLIGOPEPTIDE-BINDING PROTEIN-RELATED"/>
    <property type="match status" value="1"/>
</dbReference>
<dbReference type="Gene3D" id="3.40.190.10">
    <property type="entry name" value="Periplasmic binding protein-like II"/>
    <property type="match status" value="1"/>
</dbReference>
<dbReference type="AlphaFoldDB" id="A0A4P6K319"/>
<dbReference type="GO" id="GO:1904680">
    <property type="term" value="F:peptide transmembrane transporter activity"/>
    <property type="evidence" value="ECO:0007669"/>
    <property type="project" value="TreeGrafter"/>
</dbReference>
<dbReference type="CDD" id="cd08504">
    <property type="entry name" value="PBP2_OppA"/>
    <property type="match status" value="1"/>
</dbReference>
<dbReference type="SUPFAM" id="SSF53850">
    <property type="entry name" value="Periplasmic binding protein-like II"/>
    <property type="match status" value="1"/>
</dbReference>
<dbReference type="PANTHER" id="PTHR30290">
    <property type="entry name" value="PERIPLASMIC BINDING COMPONENT OF ABC TRANSPORTER"/>
    <property type="match status" value="1"/>
</dbReference>
<dbReference type="Gene3D" id="3.10.105.10">
    <property type="entry name" value="Dipeptide-binding Protein, Domain 3"/>
    <property type="match status" value="1"/>
</dbReference>
<dbReference type="EMBL" id="CP035758">
    <property type="protein sequence ID" value="QBD82130.1"/>
    <property type="molecule type" value="Genomic_DNA"/>
</dbReference>
<dbReference type="RefSeq" id="WP_129893199.1">
    <property type="nucleotide sequence ID" value="NZ_CP035758.1"/>
</dbReference>
<feature type="signal peptide" evidence="6">
    <location>
        <begin position="1"/>
        <end position="25"/>
    </location>
</feature>
<evidence type="ECO:0000256" key="4">
    <source>
        <dbReference type="ARBA" id="ARBA00022729"/>
    </source>
</evidence>
<comment type="similarity">
    <text evidence="2">Belongs to the bacterial solute-binding protein 5 family.</text>
</comment>
<feature type="region of interest" description="Disordered" evidence="5">
    <location>
        <begin position="30"/>
        <end position="49"/>
    </location>
</feature>
<dbReference type="OrthoDB" id="9783874at2"/>
<evidence type="ECO:0000256" key="6">
    <source>
        <dbReference type="SAM" id="SignalP"/>
    </source>
</evidence>
<accession>A0A4P6K319</accession>
<evidence type="ECO:0000256" key="2">
    <source>
        <dbReference type="ARBA" id="ARBA00005695"/>
    </source>
</evidence>
<name>A0A4P6K319_KTERU</name>
<proteinExistence type="inferred from homology"/>
<keyword evidence="9" id="KW-1185">Reference proteome</keyword>